<dbReference type="EMBL" id="MTJL01000002">
    <property type="protein sequence ID" value="OMI09885.1"/>
    <property type="molecule type" value="Genomic_DNA"/>
</dbReference>
<organism evidence="4 5">
    <name type="scientific">Bacillus swezeyi</name>
    <dbReference type="NCBI Taxonomy" id="1925020"/>
    <lineage>
        <taxon>Bacteria</taxon>
        <taxon>Bacillati</taxon>
        <taxon>Bacillota</taxon>
        <taxon>Bacilli</taxon>
        <taxon>Bacillales</taxon>
        <taxon>Bacillaceae</taxon>
        <taxon>Bacillus</taxon>
    </lineage>
</organism>
<keyword evidence="4" id="KW-0456">Lyase</keyword>
<evidence type="ECO:0000259" key="3">
    <source>
        <dbReference type="Pfam" id="PF21348"/>
    </source>
</evidence>
<feature type="signal peptide" evidence="1">
    <location>
        <begin position="1"/>
        <end position="32"/>
    </location>
</feature>
<gene>
    <name evidence="4" type="ORF">BW143_01205</name>
</gene>
<evidence type="ECO:0000259" key="2">
    <source>
        <dbReference type="Pfam" id="PF18370"/>
    </source>
</evidence>
<dbReference type="GO" id="GO:0016829">
    <property type="term" value="F:lyase activity"/>
    <property type="evidence" value="ECO:0007669"/>
    <property type="project" value="UniProtKB-KW"/>
</dbReference>
<comment type="caution">
    <text evidence="4">The sequence shown here is derived from an EMBL/GenBank/DDBJ whole genome shotgun (WGS) entry which is preliminary data.</text>
</comment>
<dbReference type="PANTHER" id="PTHR43118:SF1">
    <property type="entry name" value="RHAMNOGALACTURONAN LYASE (EUROFUNG)"/>
    <property type="match status" value="1"/>
</dbReference>
<dbReference type="InterPro" id="IPR049366">
    <property type="entry name" value="RGL11_C"/>
</dbReference>
<dbReference type="InterPro" id="IPR028994">
    <property type="entry name" value="Integrin_alpha_N"/>
</dbReference>
<protein>
    <submittedName>
        <fullName evidence="4">Rhamnogalacturonan lyase</fullName>
    </submittedName>
</protein>
<dbReference type="Proteomes" id="UP000187367">
    <property type="component" value="Unassembled WGS sequence"/>
</dbReference>
<reference evidence="4 5" key="1">
    <citation type="submission" date="2017-01" db="EMBL/GenBank/DDBJ databases">
        <title>Bacillus phylogenomics.</title>
        <authorList>
            <person name="Dunlap C."/>
        </authorList>
    </citation>
    <scope>NUCLEOTIDE SEQUENCE [LARGE SCALE GENOMIC DNA]</scope>
    <source>
        <strain evidence="4 5">NRRL B-41282</strain>
    </source>
</reference>
<dbReference type="InterPro" id="IPR041624">
    <property type="entry name" value="RGI_lyase"/>
</dbReference>
<dbReference type="Gene3D" id="2.60.40.10">
    <property type="entry name" value="Immunoglobulins"/>
    <property type="match status" value="1"/>
</dbReference>
<evidence type="ECO:0000313" key="4">
    <source>
        <dbReference type="EMBL" id="OMI09885.1"/>
    </source>
</evidence>
<feature type="domain" description="Rhamnogalacturonan I lyase beta-sheet" evidence="2">
    <location>
        <begin position="41"/>
        <end position="126"/>
    </location>
</feature>
<dbReference type="CDD" id="cd10318">
    <property type="entry name" value="RGL11"/>
    <property type="match status" value="1"/>
</dbReference>
<evidence type="ECO:0000256" key="1">
    <source>
        <dbReference type="SAM" id="SignalP"/>
    </source>
</evidence>
<proteinExistence type="predicted"/>
<dbReference type="InterPro" id="IPR013783">
    <property type="entry name" value="Ig-like_fold"/>
</dbReference>
<evidence type="ECO:0000313" key="5">
    <source>
        <dbReference type="Proteomes" id="UP000187367"/>
    </source>
</evidence>
<keyword evidence="5" id="KW-1185">Reference proteome</keyword>
<feature type="domain" description="Rhamnogalacturonan lyase family 11 C-terminal" evidence="3">
    <location>
        <begin position="130"/>
        <end position="617"/>
    </location>
</feature>
<dbReference type="PANTHER" id="PTHR43118">
    <property type="entry name" value="RHAMNOGALACTURONAN LYASE (EUROFUNG)"/>
    <property type="match status" value="1"/>
</dbReference>
<dbReference type="AlphaFoldDB" id="A0A1R1QZ45"/>
<keyword evidence="1" id="KW-0732">Signal</keyword>
<accession>A0A1R1QZ45</accession>
<accession>A0A1R1RQH3</accession>
<dbReference type="InterPro" id="IPR034641">
    <property type="entry name" value="RGL11"/>
</dbReference>
<dbReference type="SUPFAM" id="SSF69318">
    <property type="entry name" value="Integrin alpha N-terminal domain"/>
    <property type="match status" value="1"/>
</dbReference>
<dbReference type="Pfam" id="PF21348">
    <property type="entry name" value="RGL11_C"/>
    <property type="match status" value="1"/>
</dbReference>
<dbReference type="Pfam" id="PF18370">
    <property type="entry name" value="RGI_lyase"/>
    <property type="match status" value="1"/>
</dbReference>
<feature type="chain" id="PRO_5043149236" evidence="1">
    <location>
        <begin position="33"/>
        <end position="631"/>
    </location>
</feature>
<sequence>MNKGRKRWRKLLAASSLLLLTLVPAVSEQAEAGGTQAAQARQMESLARGLVAVKTGNGVFVSWRLLGTEPSSVSFNVYRNGRKLNNSPITSSTNYQDAGGDTNASYYVRAVLNGREQAPSETVGVWGKNYKSIPLQKPAGGKTPDGVSYTYSANDASVGDLDGDGEYEMILKWDPSNSKDNSQDGYTGEVFIDAYKLDGTRMWRIGLGKNIRAGAHYTQFLVYDFDGDGKAEIAMKTADGTKDGKGKVIGSANADYRNAQGRVLSGPEYLTIFKGDTGGELATVDYEPARGNVADWGDSYGNRVDRFLAGVAYLDGERPSIVMARGYYTRTVLVAYNWRDGKLTKRWTFDSNTPGNEAYAGQGNHSLSVADVDGDGKDEILYGAMAVDHDGKGMYSTGWGHGDAMHAGNLDQSRAGLEVFQVHENSHSPYGLSFRDAATGKLIWGVHAGKDVGRGMAADIDPRHEGAEVWANGGLYTAKGVKIGSALPSSTNFGIWWDGDLQRELLDSNRIDKWDYQNARTINLLTAAGASSNNGTKATPALQADILGDWREEVIWRTADSSSLRIYTTTAVTNHRIYTLMHDAVYRLGIAWQNVGYNQPPHTSFYLGEGMPAQEKPNIYTRADQKGELEK</sequence>
<dbReference type="OrthoDB" id="9802318at2"/>
<name>A0A1R1QZ45_9BACI</name>